<feature type="compositionally biased region" description="Basic and acidic residues" evidence="4">
    <location>
        <begin position="453"/>
        <end position="463"/>
    </location>
</feature>
<feature type="compositionally biased region" description="Polar residues" evidence="4">
    <location>
        <begin position="256"/>
        <end position="266"/>
    </location>
</feature>
<feature type="region of interest" description="Disordered" evidence="4">
    <location>
        <begin position="59"/>
        <end position="106"/>
    </location>
</feature>
<evidence type="ECO:0000259" key="5">
    <source>
        <dbReference type="PROSITE" id="PS50172"/>
    </source>
</evidence>
<dbReference type="EMBL" id="CAIF01000052">
    <property type="protein sequence ID" value="CCH42802.1"/>
    <property type="molecule type" value="Genomic_DNA"/>
</dbReference>
<keyword evidence="3" id="KW-0539">Nucleus</keyword>
<dbReference type="CDD" id="cd17724">
    <property type="entry name" value="BRCT_p53bp1_rpt2"/>
    <property type="match status" value="1"/>
</dbReference>
<keyword evidence="7" id="KW-1185">Reference proteome</keyword>
<proteinExistence type="predicted"/>
<feature type="compositionally biased region" description="Polar residues" evidence="4">
    <location>
        <begin position="546"/>
        <end position="558"/>
    </location>
</feature>
<dbReference type="SUPFAM" id="SSF52113">
    <property type="entry name" value="BRCT domain"/>
    <property type="match status" value="1"/>
</dbReference>
<feature type="compositionally biased region" description="Basic and acidic residues" evidence="4">
    <location>
        <begin position="507"/>
        <end position="525"/>
    </location>
</feature>
<sequence>MLLKGIMLIPLSKPESLGISSQNSKAPNIRLLSDNEENRIIDSSLDFKDSISTQALLEKEPDTVVIKESDDVNTNNDQEGNQDEEDTKSSEPFKNFKLPDGDSPWLSKIKDPFNDQDSPWLSKMKDPFKETPINTKVFDAFNETPNSNKRSPNPLNTPTAAAHKVFQRLRENNNIPELDIDSQSLPAMFKDTQPISENPTQEEQEENIHFNETTINDSTMNDDITHGGHDDDDDDNKYLTKDDTTTEIEPTKRDVTSQILPTTQVLDDTVPIDDNNQDTNLKSDNTQGDIQVPGTAPDDDASIDVEESAIMDEPKDAHFINNQEDRSSPINSDAEDETFPLNIGRRLQSEPVGANYLNILAEDSIQKYHRDLGKKVNELPTDDGKSLLHSKSFTNDTLQISQGKRLNSLPLKLDNNKIQINHNELTAVPEKQTQTVINSSNGQSKSQPTSSLRVEESSPAIRDEDLYEFKKKKKPSQIDDQKDTVDINGLAENVTQEFSDVDDVDDESKIENSLVEERSNIHDLENTDSSNRIRRSSRNKNKKIDYTSSPEKSFNQEDLSVVLDADTSQLGNDDHETSDDDDRETPDLSSKLEFPNEILREENHELTENDIIFKNSIWSLDNTRYYPGLIIGLSENALSVKFFESTNEVTGSIFPLDIQVGDHVKVERGSYIVTGLECVINDNEKDVIRCMRGYDTVLLKKLKGKGKRQKILDNEIRVPLEEVRIENEDWHLRSRVLGEEQMIKPKRFSAKDSKTRKRLLPISYNEDDLLSSAPVKRPKSRSPGIFDECVFVITGEVDKDSLTEKIESNGGFILEEGFAAQISFSNGEPTSKFFENFKFAALITNKPFRSSKFLETVALGWPLLFQEFIEDCIFQNKLKENIYSYALPCGESTRFGCLKSANFFLFIQKWDSGYNLSSQLDNNKFLKDKVVFLCSKKNEDITKFMFQILGSSEVVLLPITNYTNFVNKASQYSNSTKILVYHDKISVIKSTLSSEKPKKSRKGSILSQIVPSNQERTLDLVDWEWLVQCIISGDILESKEQCKI</sequence>
<name>K0KKY1_WICCF</name>
<dbReference type="InterPro" id="IPR013914">
    <property type="entry name" value="Rad9_Rad53-bd_dom_fun"/>
</dbReference>
<dbReference type="Pfam" id="PF08605">
    <property type="entry name" value="Rad9_Rad53_bind"/>
    <property type="match status" value="1"/>
</dbReference>
<evidence type="ECO:0000256" key="1">
    <source>
        <dbReference type="ARBA" id="ARBA00004123"/>
    </source>
</evidence>
<dbReference type="AlphaFoldDB" id="K0KKY1"/>
<feature type="compositionally biased region" description="Polar residues" evidence="4">
    <location>
        <begin position="436"/>
        <end position="452"/>
    </location>
</feature>
<keyword evidence="2" id="KW-0227">DNA damage</keyword>
<organism evidence="6 7">
    <name type="scientific">Wickerhamomyces ciferrii (strain ATCC 14091 / BCRC 22168 / CBS 111 / JCM 3599 / NBRC 0793 / NRRL Y-1031 F-60-10)</name>
    <name type="common">Yeast</name>
    <name type="synonym">Pichia ciferrii</name>
    <dbReference type="NCBI Taxonomy" id="1206466"/>
    <lineage>
        <taxon>Eukaryota</taxon>
        <taxon>Fungi</taxon>
        <taxon>Dikarya</taxon>
        <taxon>Ascomycota</taxon>
        <taxon>Saccharomycotina</taxon>
        <taxon>Saccharomycetes</taxon>
        <taxon>Phaffomycetales</taxon>
        <taxon>Wickerhamomycetaceae</taxon>
        <taxon>Wickerhamomyces</taxon>
    </lineage>
</organism>
<feature type="compositionally biased region" description="Basic and acidic residues" evidence="4">
    <location>
        <begin position="59"/>
        <end position="70"/>
    </location>
</feature>
<reference evidence="6 7" key="1">
    <citation type="journal article" date="2012" name="Eukaryot. Cell">
        <title>Draft genome sequence of Wickerhamomyces ciferrii NRRL Y-1031 F-60-10.</title>
        <authorList>
            <person name="Schneider J."/>
            <person name="Andrea H."/>
            <person name="Blom J."/>
            <person name="Jaenicke S."/>
            <person name="Ruckert C."/>
            <person name="Schorsch C."/>
            <person name="Szczepanowski R."/>
            <person name="Farwick M."/>
            <person name="Goesmann A."/>
            <person name="Puhler A."/>
            <person name="Schaffer S."/>
            <person name="Tauch A."/>
            <person name="Kohler T."/>
            <person name="Brinkrolf K."/>
        </authorList>
    </citation>
    <scope>NUCLEOTIDE SEQUENCE [LARGE SCALE GENOMIC DNA]</scope>
    <source>
        <strain evidence="7">ATCC 14091 / BCRC 22168 / CBS 111 / JCM 3599 / NBRC 0793 / NRRL Y-1031 F-60-10</strain>
    </source>
</reference>
<dbReference type="PROSITE" id="PS50172">
    <property type="entry name" value="BRCT"/>
    <property type="match status" value="1"/>
</dbReference>
<gene>
    <name evidence="6" type="ORF">BN7_2346</name>
</gene>
<dbReference type="GO" id="GO:0000077">
    <property type="term" value="P:DNA damage checkpoint signaling"/>
    <property type="evidence" value="ECO:0007669"/>
    <property type="project" value="TreeGrafter"/>
</dbReference>
<dbReference type="Proteomes" id="UP000009328">
    <property type="component" value="Unassembled WGS sequence"/>
</dbReference>
<protein>
    <submittedName>
        <fullName evidence="6">DNA repair protein</fullName>
    </submittedName>
</protein>
<evidence type="ECO:0000256" key="4">
    <source>
        <dbReference type="SAM" id="MobiDB-lite"/>
    </source>
</evidence>
<evidence type="ECO:0000256" key="2">
    <source>
        <dbReference type="ARBA" id="ARBA00022763"/>
    </source>
</evidence>
<dbReference type="InterPro" id="IPR036420">
    <property type="entry name" value="BRCT_dom_sf"/>
</dbReference>
<dbReference type="InParanoid" id="K0KKY1"/>
<evidence type="ECO:0000256" key="3">
    <source>
        <dbReference type="ARBA" id="ARBA00023242"/>
    </source>
</evidence>
<dbReference type="Gene3D" id="3.40.50.10190">
    <property type="entry name" value="BRCT domain"/>
    <property type="match status" value="2"/>
</dbReference>
<dbReference type="GO" id="GO:0005634">
    <property type="term" value="C:nucleus"/>
    <property type="evidence" value="ECO:0007669"/>
    <property type="project" value="UniProtKB-SubCell"/>
</dbReference>
<feature type="region of interest" description="Disordered" evidence="4">
    <location>
        <begin position="436"/>
        <end position="463"/>
    </location>
</feature>
<dbReference type="eggNOG" id="KOG3548">
    <property type="taxonomic scope" value="Eukaryota"/>
</dbReference>
<feature type="compositionally biased region" description="Basic and acidic residues" evidence="4">
    <location>
        <begin position="236"/>
        <end position="255"/>
    </location>
</feature>
<dbReference type="InterPro" id="IPR047252">
    <property type="entry name" value="TP53BP1-like"/>
</dbReference>
<dbReference type="PANTHER" id="PTHR15321">
    <property type="entry name" value="TUMOR SUPPRESSOR P53-BINDING PROTEIN 1"/>
    <property type="match status" value="1"/>
</dbReference>
<dbReference type="FunCoup" id="K0KKY1">
    <property type="interactions" value="166"/>
</dbReference>
<dbReference type="HOGENOM" id="CLU_292079_0_0_1"/>
<feature type="compositionally biased region" description="Basic residues" evidence="4">
    <location>
        <begin position="532"/>
        <end position="541"/>
    </location>
</feature>
<evidence type="ECO:0000313" key="7">
    <source>
        <dbReference type="Proteomes" id="UP000009328"/>
    </source>
</evidence>
<dbReference type="InterPro" id="IPR047249">
    <property type="entry name" value="BRCT_p53bp1-like_rpt1"/>
</dbReference>
<comment type="caution">
    <text evidence="6">The sequence shown here is derived from an EMBL/GenBank/DDBJ whole genome shotgun (WGS) entry which is preliminary data.</text>
</comment>
<evidence type="ECO:0000313" key="6">
    <source>
        <dbReference type="EMBL" id="CCH42802.1"/>
    </source>
</evidence>
<dbReference type="InterPro" id="IPR047250">
    <property type="entry name" value="BRCT_p53bp1-like_rpt2"/>
</dbReference>
<accession>K0KKY1</accession>
<dbReference type="PANTHER" id="PTHR15321:SF3">
    <property type="entry name" value="TP53-BINDING PROTEIN 1"/>
    <property type="match status" value="1"/>
</dbReference>
<feature type="region of interest" description="Disordered" evidence="4">
    <location>
        <begin position="496"/>
        <end position="590"/>
    </location>
</feature>
<comment type="subcellular location">
    <subcellularLocation>
        <location evidence="1">Nucleus</location>
    </subcellularLocation>
</comment>
<dbReference type="STRING" id="1206466.K0KKY1"/>
<dbReference type="GO" id="GO:0045944">
    <property type="term" value="P:positive regulation of transcription by RNA polymerase II"/>
    <property type="evidence" value="ECO:0007669"/>
    <property type="project" value="TreeGrafter"/>
</dbReference>
<feature type="compositionally biased region" description="Polar residues" evidence="4">
    <location>
        <begin position="277"/>
        <end position="289"/>
    </location>
</feature>
<dbReference type="CDD" id="cd17745">
    <property type="entry name" value="BRCT_p53bp1_rpt1"/>
    <property type="match status" value="1"/>
</dbReference>
<feature type="region of interest" description="Disordered" evidence="4">
    <location>
        <begin position="212"/>
        <end position="300"/>
    </location>
</feature>
<dbReference type="InterPro" id="IPR001357">
    <property type="entry name" value="BRCT_dom"/>
</dbReference>
<feature type="domain" description="BRCT" evidence="5">
    <location>
        <begin position="781"/>
        <end position="878"/>
    </location>
</feature>
<dbReference type="GO" id="GO:0042393">
    <property type="term" value="F:histone binding"/>
    <property type="evidence" value="ECO:0007669"/>
    <property type="project" value="TreeGrafter"/>
</dbReference>